<sequence length="143" mass="16091">MSRTPLHAQDHVIAERKRREKLSQRFIALSAVVPSLKKVAMDDYSSTSDESSCDQPNQELPEIEARVSEKHVLVKVHCERRQGCISKILNLIEKTNLIVLSNSVIPFGSSILDITIVAQMEGELPMTIEDLVKNLCRNLLNLI</sequence>
<dbReference type="InterPro" id="IPR036638">
    <property type="entry name" value="HLH_DNA-bd_sf"/>
</dbReference>
<feature type="domain" description="Plant bHLH transcription factor ACT-like" evidence="6">
    <location>
        <begin position="66"/>
        <end position="123"/>
    </location>
</feature>
<evidence type="ECO:0000256" key="3">
    <source>
        <dbReference type="ARBA" id="ARBA00023125"/>
    </source>
</evidence>
<protein>
    <recommendedName>
        <fullName evidence="6">Plant bHLH transcription factor ACT-like domain-containing protein</fullName>
    </recommendedName>
</protein>
<keyword evidence="2" id="KW-0805">Transcription regulation</keyword>
<dbReference type="InterPro" id="IPR052610">
    <property type="entry name" value="bHLH_transcription_regulator"/>
</dbReference>
<comment type="subcellular location">
    <subcellularLocation>
        <location evidence="1">Nucleus</location>
    </subcellularLocation>
</comment>
<proteinExistence type="predicted"/>
<reference evidence="7 8" key="1">
    <citation type="submission" date="2017-11" db="EMBL/GenBank/DDBJ databases">
        <title>De-novo sequencing of pomegranate (Punica granatum L.) genome.</title>
        <authorList>
            <person name="Akparov Z."/>
            <person name="Amiraslanov A."/>
            <person name="Hajiyeva S."/>
            <person name="Abbasov M."/>
            <person name="Kaur K."/>
            <person name="Hamwieh A."/>
            <person name="Solovyev V."/>
            <person name="Salamov A."/>
            <person name="Braich B."/>
            <person name="Kosarev P."/>
            <person name="Mahmoud A."/>
            <person name="Hajiyev E."/>
            <person name="Babayeva S."/>
            <person name="Izzatullayeva V."/>
            <person name="Mammadov A."/>
            <person name="Mammadov A."/>
            <person name="Sharifova S."/>
            <person name="Ojaghi J."/>
            <person name="Eynullazada K."/>
            <person name="Bayramov B."/>
            <person name="Abdulazimova A."/>
            <person name="Shahmuradov I."/>
        </authorList>
    </citation>
    <scope>NUCLEOTIDE SEQUENCE [LARGE SCALE GENOMIC DNA]</scope>
    <source>
        <strain evidence="8">cv. AG2017</strain>
        <tissue evidence="7">Leaf</tissue>
    </source>
</reference>
<evidence type="ECO:0000256" key="1">
    <source>
        <dbReference type="ARBA" id="ARBA00004123"/>
    </source>
</evidence>
<evidence type="ECO:0000256" key="5">
    <source>
        <dbReference type="ARBA" id="ARBA00023242"/>
    </source>
</evidence>
<dbReference type="AlphaFoldDB" id="A0A2I0HJC0"/>
<evidence type="ECO:0000313" key="7">
    <source>
        <dbReference type="EMBL" id="PKI31771.1"/>
    </source>
</evidence>
<keyword evidence="4" id="KW-0804">Transcription</keyword>
<keyword evidence="3" id="KW-0238">DNA-binding</keyword>
<dbReference type="Gene3D" id="4.10.280.10">
    <property type="entry name" value="Helix-loop-helix DNA-binding domain"/>
    <property type="match status" value="1"/>
</dbReference>
<dbReference type="STRING" id="22663.A0A2I0HJC0"/>
<name>A0A2I0HJC0_PUNGR</name>
<dbReference type="GO" id="GO:0080090">
    <property type="term" value="P:regulation of primary metabolic process"/>
    <property type="evidence" value="ECO:0007669"/>
    <property type="project" value="UniProtKB-ARBA"/>
</dbReference>
<dbReference type="PANTHER" id="PTHR45959">
    <property type="entry name" value="BHLH TRANSCRIPTION FACTOR"/>
    <property type="match status" value="1"/>
</dbReference>
<dbReference type="SUPFAM" id="SSF47459">
    <property type="entry name" value="HLH, helix-loop-helix DNA-binding domain"/>
    <property type="match status" value="1"/>
</dbReference>
<keyword evidence="8" id="KW-1185">Reference proteome</keyword>
<dbReference type="GO" id="GO:0005634">
    <property type="term" value="C:nucleus"/>
    <property type="evidence" value="ECO:0007669"/>
    <property type="project" value="UniProtKB-SubCell"/>
</dbReference>
<dbReference type="PANTHER" id="PTHR45959:SF73">
    <property type="entry name" value="TRANSCRIPTION FACTOR BHLH25"/>
    <property type="match status" value="1"/>
</dbReference>
<dbReference type="Proteomes" id="UP000233551">
    <property type="component" value="Unassembled WGS sequence"/>
</dbReference>
<dbReference type="EMBL" id="PGOL01008402">
    <property type="protein sequence ID" value="PKI31771.1"/>
    <property type="molecule type" value="Genomic_DNA"/>
</dbReference>
<gene>
    <name evidence="7" type="ORF">CRG98_047838</name>
</gene>
<evidence type="ECO:0000256" key="4">
    <source>
        <dbReference type="ARBA" id="ARBA00023163"/>
    </source>
</evidence>
<evidence type="ECO:0000259" key="6">
    <source>
        <dbReference type="Pfam" id="PF22754"/>
    </source>
</evidence>
<evidence type="ECO:0000313" key="8">
    <source>
        <dbReference type="Proteomes" id="UP000233551"/>
    </source>
</evidence>
<evidence type="ECO:0000256" key="2">
    <source>
        <dbReference type="ARBA" id="ARBA00023015"/>
    </source>
</evidence>
<accession>A0A2I0HJC0</accession>
<organism evidence="7 8">
    <name type="scientific">Punica granatum</name>
    <name type="common">Pomegranate</name>
    <dbReference type="NCBI Taxonomy" id="22663"/>
    <lineage>
        <taxon>Eukaryota</taxon>
        <taxon>Viridiplantae</taxon>
        <taxon>Streptophyta</taxon>
        <taxon>Embryophyta</taxon>
        <taxon>Tracheophyta</taxon>
        <taxon>Spermatophyta</taxon>
        <taxon>Magnoliopsida</taxon>
        <taxon>eudicotyledons</taxon>
        <taxon>Gunneridae</taxon>
        <taxon>Pentapetalae</taxon>
        <taxon>rosids</taxon>
        <taxon>malvids</taxon>
        <taxon>Myrtales</taxon>
        <taxon>Lythraceae</taxon>
        <taxon>Punica</taxon>
    </lineage>
</organism>
<dbReference type="GO" id="GO:0046983">
    <property type="term" value="F:protein dimerization activity"/>
    <property type="evidence" value="ECO:0007669"/>
    <property type="project" value="InterPro"/>
</dbReference>
<comment type="caution">
    <text evidence="7">The sequence shown here is derived from an EMBL/GenBank/DDBJ whole genome shotgun (WGS) entry which is preliminary data.</text>
</comment>
<keyword evidence="5" id="KW-0539">Nucleus</keyword>
<dbReference type="Pfam" id="PF22754">
    <property type="entry name" value="bHLH-TF_ACT-like_plant"/>
    <property type="match status" value="1"/>
</dbReference>
<dbReference type="InterPro" id="IPR054502">
    <property type="entry name" value="bHLH-TF_ACT-like_plant"/>
</dbReference>